<dbReference type="InterPro" id="IPR016024">
    <property type="entry name" value="ARM-type_fold"/>
</dbReference>
<dbReference type="EMBL" id="JAPFFF010000014">
    <property type="protein sequence ID" value="KAK8870970.1"/>
    <property type="molecule type" value="Genomic_DNA"/>
</dbReference>
<evidence type="ECO:0000256" key="2">
    <source>
        <dbReference type="ARBA" id="ARBA00022737"/>
    </source>
</evidence>
<evidence type="ECO:0000313" key="4">
    <source>
        <dbReference type="EMBL" id="KAK8870970.1"/>
    </source>
</evidence>
<dbReference type="InterPro" id="IPR011989">
    <property type="entry name" value="ARM-like"/>
</dbReference>
<sequence length="653" mass="73926">MRRRVSRPNLLTNRPLRSLGLTQKHTIKTQSAVCLLCLFDGLRSQSIRRLVRRPFTVCSKPFLIFDPSFYSPSSQRAISDLYLSSINCPCEVSVDPSVSTVTSLLRKHSSTIPPQRIIIHIMGQGTHIPSSEGDFYFFTDSRERYKAMKISNILSICTCPVTFIFDCSNAAALKIHLLNRKDVFAFFATAISENLQISSDAPLDLFTSCLFRHFETAFWWHYQRHRSIFDENAAPSEKPAKILKEFLEAVLDAILFDTQTPEIYSLLSSDKAVSHLFLGFALAQRVMFSFNVHPESLPVINPVYSHSLWSIWDVALDIFLTSPEDEAIYKIFNLFIESFEFFPITGFLPLFHAFLTIPFMHELASDKLFDFADSSEKAIEEVSRSIIPKVIFEIDHPSASSLLLMAKSIAFNQKTTIEAESPLYFKESTDAKILSSGIICMCCIISVEYNQLYFKLAQLCIDNAEKCAPSSSMLVGLLIANVGSLSNLPSYEPAFIPLLKSEREDIRAATIYALSFSRLKTTIDPIFEMRKDSSPIVRIQVMYAMISFYKNNPDPKFLDALLEIGKDNDQTVQSIFELLKEKIALLKKDHKSSLLIPNPILPHLLASIKEPGFGNRFNSNIFDIPIPIPQPQESTETTKSRIGMSQFSRINKI</sequence>
<dbReference type="SUPFAM" id="SSF48371">
    <property type="entry name" value="ARM repeat"/>
    <property type="match status" value="1"/>
</dbReference>
<dbReference type="Gene3D" id="1.25.10.10">
    <property type="entry name" value="Leucine-rich Repeat Variant"/>
    <property type="match status" value="1"/>
</dbReference>
<reference evidence="4 5" key="1">
    <citation type="submission" date="2024-04" db="EMBL/GenBank/DDBJ databases">
        <title>Tritrichomonas musculus Genome.</title>
        <authorList>
            <person name="Alves-Ferreira E."/>
            <person name="Grigg M."/>
            <person name="Lorenzi H."/>
            <person name="Galac M."/>
        </authorList>
    </citation>
    <scope>NUCLEOTIDE SEQUENCE [LARGE SCALE GENOMIC DNA]</scope>
    <source>
        <strain evidence="4 5">EAF2021</strain>
    </source>
</reference>
<feature type="domain" description="Raptor N-terminal CASPase-like" evidence="3">
    <location>
        <begin position="26"/>
        <end position="178"/>
    </location>
</feature>
<evidence type="ECO:0000256" key="1">
    <source>
        <dbReference type="ARBA" id="ARBA00022574"/>
    </source>
</evidence>
<dbReference type="PANTHER" id="PTHR12848:SF16">
    <property type="entry name" value="REGULATORY-ASSOCIATED PROTEIN OF MTOR"/>
    <property type="match status" value="1"/>
</dbReference>
<name>A0ABR2J1V8_9EUKA</name>
<dbReference type="PANTHER" id="PTHR12848">
    <property type="entry name" value="REGULATORY-ASSOCIATED PROTEIN OF MTOR"/>
    <property type="match status" value="1"/>
</dbReference>
<proteinExistence type="predicted"/>
<dbReference type="InterPro" id="IPR004083">
    <property type="entry name" value="Raptor"/>
</dbReference>
<dbReference type="SMART" id="SM01302">
    <property type="entry name" value="Raptor_N"/>
    <property type="match status" value="1"/>
</dbReference>
<dbReference type="Pfam" id="PF14538">
    <property type="entry name" value="Raptor_N"/>
    <property type="match status" value="1"/>
</dbReference>
<keyword evidence="2" id="KW-0677">Repeat</keyword>
<dbReference type="Proteomes" id="UP001470230">
    <property type="component" value="Unassembled WGS sequence"/>
</dbReference>
<protein>
    <recommendedName>
        <fullName evidence="3">Raptor N-terminal CASPase-like domain-containing protein</fullName>
    </recommendedName>
</protein>
<gene>
    <name evidence="4" type="ORF">M9Y10_008883</name>
</gene>
<dbReference type="InterPro" id="IPR029347">
    <property type="entry name" value="Raptor_N"/>
</dbReference>
<keyword evidence="1" id="KW-0853">WD repeat</keyword>
<organism evidence="4 5">
    <name type="scientific">Tritrichomonas musculus</name>
    <dbReference type="NCBI Taxonomy" id="1915356"/>
    <lineage>
        <taxon>Eukaryota</taxon>
        <taxon>Metamonada</taxon>
        <taxon>Parabasalia</taxon>
        <taxon>Tritrichomonadida</taxon>
        <taxon>Tritrichomonadidae</taxon>
        <taxon>Tritrichomonas</taxon>
    </lineage>
</organism>
<evidence type="ECO:0000313" key="5">
    <source>
        <dbReference type="Proteomes" id="UP001470230"/>
    </source>
</evidence>
<evidence type="ECO:0000259" key="3">
    <source>
        <dbReference type="SMART" id="SM01302"/>
    </source>
</evidence>
<accession>A0ABR2J1V8</accession>
<keyword evidence="5" id="KW-1185">Reference proteome</keyword>
<comment type="caution">
    <text evidence="4">The sequence shown here is derived from an EMBL/GenBank/DDBJ whole genome shotgun (WGS) entry which is preliminary data.</text>
</comment>
<dbReference type="PRINTS" id="PR01547">
    <property type="entry name" value="YEAST176DUF"/>
</dbReference>